<reference evidence="1" key="1">
    <citation type="submission" date="2024-11" db="EMBL/GenBank/DDBJ databases">
        <title>Description of Massilia orientalis sp. nov., isolated from rhizosphere soil of Ageratina adenophora.</title>
        <authorList>
            <person name="Wang Y."/>
        </authorList>
    </citation>
    <scope>NUCLEOTIDE SEQUENCE</scope>
    <source>
        <strain evidence="1">YIM B02787</strain>
    </source>
</reference>
<dbReference type="Proteomes" id="UP001168096">
    <property type="component" value="Unassembled WGS sequence"/>
</dbReference>
<gene>
    <name evidence="1" type="ORF">QPK29_032680</name>
</gene>
<proteinExistence type="predicted"/>
<evidence type="ECO:0000313" key="1">
    <source>
        <dbReference type="EMBL" id="MFJ1472488.1"/>
    </source>
</evidence>
<sequence length="238" mass="26527">MRGNPDAVPALMLARNILFQKQLMINFSIDADAFAIDEAPGTLQHRKRVGKLKTIVEDAKRVFVREGYSGFTLRKVASEAEVPLGTLQHYFSTRELLLRAVIVQTIEEYNEGYERIAMSAAPADKRLEAIMDQILTEIRDRDTRVFFLEISAVACHHAFARQAVEQAQQAYLGTLSRLVGELNPSMGARECELRALLIASQVEGLMMFSQSIDADRMPDAEPLRRAVIMVAKSLSSAG</sequence>
<comment type="caution">
    <text evidence="1">The sequence shown here is derived from an EMBL/GenBank/DDBJ whole genome shotgun (WGS) entry which is preliminary data.</text>
</comment>
<protein>
    <submittedName>
        <fullName evidence="1">TetR/AcrR family transcriptional regulator</fullName>
    </submittedName>
</protein>
<dbReference type="EMBL" id="JASNRB020000050">
    <property type="protein sequence ID" value="MFJ1472488.1"/>
    <property type="molecule type" value="Genomic_DNA"/>
</dbReference>
<organism evidence="1 2">
    <name type="scientific">Massilia orientalis</name>
    <dbReference type="NCBI Taxonomy" id="3050128"/>
    <lineage>
        <taxon>Bacteria</taxon>
        <taxon>Pseudomonadati</taxon>
        <taxon>Pseudomonadota</taxon>
        <taxon>Betaproteobacteria</taxon>
        <taxon>Burkholderiales</taxon>
        <taxon>Oxalobacteraceae</taxon>
        <taxon>Telluria group</taxon>
        <taxon>Massilia</taxon>
    </lineage>
</organism>
<keyword evidence="2" id="KW-1185">Reference proteome</keyword>
<evidence type="ECO:0000313" key="2">
    <source>
        <dbReference type="Proteomes" id="UP001168096"/>
    </source>
</evidence>
<accession>A0ACC7MMS7</accession>
<name>A0ACC7MMS7_9BURK</name>